<evidence type="ECO:0000256" key="1">
    <source>
        <dbReference type="SAM" id="Phobius"/>
    </source>
</evidence>
<feature type="domain" description="Sphingomyelin synthase-like" evidence="2">
    <location>
        <begin position="133"/>
        <end position="196"/>
    </location>
</feature>
<dbReference type="AlphaFoldDB" id="A0A1G2V832"/>
<feature type="transmembrane region" description="Helical" evidence="1">
    <location>
        <begin position="96"/>
        <end position="115"/>
    </location>
</feature>
<dbReference type="Pfam" id="PF14360">
    <property type="entry name" value="PAP2_C"/>
    <property type="match status" value="1"/>
</dbReference>
<evidence type="ECO:0000313" key="3">
    <source>
        <dbReference type="EMBL" id="OHB17798.1"/>
    </source>
</evidence>
<accession>A0A1G2V832</accession>
<dbReference type="InterPro" id="IPR025749">
    <property type="entry name" value="Sphingomyelin_synth-like_dom"/>
</dbReference>
<dbReference type="Proteomes" id="UP000176868">
    <property type="component" value="Unassembled WGS sequence"/>
</dbReference>
<dbReference type="EMBL" id="MHWZ01000013">
    <property type="protein sequence ID" value="OHB17798.1"/>
    <property type="molecule type" value="Genomic_DNA"/>
</dbReference>
<sequence>MVTFFDKHRVCLSNKSFVLSTITGFVLLIVSLIINYYAGLYATEKASLAVTDIILSNIPVFNVDEIFIYGPFVLWAFVIILSIVKPQRIPFILKNIALFILIRSVFITLTHIGPFPNALPLDSDLLKNFSSGNDLFFSAHTGLPFLMALLFHKHHWLLILFTVTAIFFGVIVLMAHLHYSIDVLSAFFITYTIYHIASFLFKKDEEMFES</sequence>
<proteinExistence type="predicted"/>
<evidence type="ECO:0000259" key="2">
    <source>
        <dbReference type="Pfam" id="PF14360"/>
    </source>
</evidence>
<feature type="transmembrane region" description="Helical" evidence="1">
    <location>
        <begin position="66"/>
        <end position="84"/>
    </location>
</feature>
<organism evidence="3 4">
    <name type="scientific">Candidatus Zambryskibacteria bacterium RIFOXYD2_FULL_43_10</name>
    <dbReference type="NCBI Taxonomy" id="1802782"/>
    <lineage>
        <taxon>Bacteria</taxon>
        <taxon>Candidatus Zambryskiibacteriota</taxon>
    </lineage>
</organism>
<name>A0A1G2V832_9BACT</name>
<gene>
    <name evidence="3" type="ORF">A2544_01920</name>
</gene>
<keyword evidence="1" id="KW-0812">Transmembrane</keyword>
<reference evidence="3 4" key="1">
    <citation type="journal article" date="2016" name="Nat. Commun.">
        <title>Thousands of microbial genomes shed light on interconnected biogeochemical processes in an aquifer system.</title>
        <authorList>
            <person name="Anantharaman K."/>
            <person name="Brown C.T."/>
            <person name="Hug L.A."/>
            <person name="Sharon I."/>
            <person name="Castelle C.J."/>
            <person name="Probst A.J."/>
            <person name="Thomas B.C."/>
            <person name="Singh A."/>
            <person name="Wilkins M.J."/>
            <person name="Karaoz U."/>
            <person name="Brodie E.L."/>
            <person name="Williams K.H."/>
            <person name="Hubbard S.S."/>
            <person name="Banfield J.F."/>
        </authorList>
    </citation>
    <scope>NUCLEOTIDE SEQUENCE [LARGE SCALE GENOMIC DNA]</scope>
</reference>
<keyword evidence="1" id="KW-1133">Transmembrane helix</keyword>
<dbReference type="STRING" id="1802782.A2544_01920"/>
<feature type="transmembrane region" description="Helical" evidence="1">
    <location>
        <begin position="17"/>
        <end position="38"/>
    </location>
</feature>
<comment type="caution">
    <text evidence="3">The sequence shown here is derived from an EMBL/GenBank/DDBJ whole genome shotgun (WGS) entry which is preliminary data.</text>
</comment>
<feature type="transmembrane region" description="Helical" evidence="1">
    <location>
        <begin position="183"/>
        <end position="201"/>
    </location>
</feature>
<keyword evidence="1" id="KW-0472">Membrane</keyword>
<feature type="transmembrane region" description="Helical" evidence="1">
    <location>
        <begin position="158"/>
        <end position="177"/>
    </location>
</feature>
<evidence type="ECO:0000313" key="4">
    <source>
        <dbReference type="Proteomes" id="UP000176868"/>
    </source>
</evidence>
<protein>
    <recommendedName>
        <fullName evidence="2">Sphingomyelin synthase-like domain-containing protein</fullName>
    </recommendedName>
</protein>